<evidence type="ECO:0000259" key="4">
    <source>
        <dbReference type="PROSITE" id="PS51464"/>
    </source>
</evidence>
<dbReference type="PROSITE" id="PS51464">
    <property type="entry name" value="SIS"/>
    <property type="match status" value="1"/>
</dbReference>
<dbReference type="GO" id="GO:1901135">
    <property type="term" value="P:carbohydrate derivative metabolic process"/>
    <property type="evidence" value="ECO:0007669"/>
    <property type="project" value="InterPro"/>
</dbReference>
<dbReference type="AlphaFoldDB" id="A0A6J4QGZ7"/>
<dbReference type="GO" id="GO:0034200">
    <property type="term" value="F:D-glycero-beta-D-manno-heptose 1,7-bisphosphate 7-phosphatase activity"/>
    <property type="evidence" value="ECO:0007669"/>
    <property type="project" value="UniProtKB-EC"/>
</dbReference>
<dbReference type="PANTHER" id="PTHR30390:SF6">
    <property type="entry name" value="DNAA INITIATOR-ASSOCIATING PROTEIN DIAA"/>
    <property type="match status" value="1"/>
</dbReference>
<feature type="domain" description="SIS" evidence="4">
    <location>
        <begin position="43"/>
        <end position="200"/>
    </location>
</feature>
<name>A0A6J4QGZ7_9ACTN</name>
<keyword evidence="1" id="KW-0963">Cytoplasm</keyword>
<accession>A0A6J4QGZ7</accession>
<dbReference type="InterPro" id="IPR006543">
    <property type="entry name" value="Histidinol-phos"/>
</dbReference>
<dbReference type="InterPro" id="IPR050099">
    <property type="entry name" value="SIS_GmhA/DiaA_subfam"/>
</dbReference>
<evidence type="ECO:0000256" key="2">
    <source>
        <dbReference type="ARBA" id="ARBA00022723"/>
    </source>
</evidence>
<dbReference type="EMBL" id="CADCVG010000009">
    <property type="protein sequence ID" value="CAA9443911.1"/>
    <property type="molecule type" value="Genomic_DNA"/>
</dbReference>
<proteinExistence type="predicted"/>
<evidence type="ECO:0000256" key="1">
    <source>
        <dbReference type="ARBA" id="ARBA00022490"/>
    </source>
</evidence>
<dbReference type="SUPFAM" id="SSF53697">
    <property type="entry name" value="SIS domain"/>
    <property type="match status" value="1"/>
</dbReference>
<dbReference type="SUPFAM" id="SSF56784">
    <property type="entry name" value="HAD-like"/>
    <property type="match status" value="1"/>
</dbReference>
<dbReference type="InterPro" id="IPR001347">
    <property type="entry name" value="SIS_dom"/>
</dbReference>
<dbReference type="NCBIfam" id="TIGR01656">
    <property type="entry name" value="Histidinol-ppas"/>
    <property type="match status" value="1"/>
</dbReference>
<dbReference type="Gene3D" id="3.40.50.10490">
    <property type="entry name" value="Glucose-6-phosphate isomerase like protein, domain 1"/>
    <property type="match status" value="1"/>
</dbReference>
<dbReference type="NCBIfam" id="TIGR01662">
    <property type="entry name" value="HAD-SF-IIIA"/>
    <property type="match status" value="1"/>
</dbReference>
<dbReference type="Pfam" id="PF13580">
    <property type="entry name" value="SIS_2"/>
    <property type="match status" value="1"/>
</dbReference>
<dbReference type="InterPro" id="IPR036412">
    <property type="entry name" value="HAD-like_sf"/>
</dbReference>
<evidence type="ECO:0000256" key="3">
    <source>
        <dbReference type="ARBA" id="ARBA00022801"/>
    </source>
</evidence>
<reference evidence="5" key="1">
    <citation type="submission" date="2020-02" db="EMBL/GenBank/DDBJ databases">
        <authorList>
            <person name="Meier V. D."/>
        </authorList>
    </citation>
    <scope>NUCLEOTIDE SEQUENCE</scope>
    <source>
        <strain evidence="5">AVDCRST_MAG14</strain>
    </source>
</reference>
<dbReference type="InterPro" id="IPR006549">
    <property type="entry name" value="HAD-SF_hydro_IIIA"/>
</dbReference>
<keyword evidence="2" id="KW-0479">Metal-binding</keyword>
<dbReference type="GO" id="GO:0097367">
    <property type="term" value="F:carbohydrate derivative binding"/>
    <property type="evidence" value="ECO:0007669"/>
    <property type="project" value="InterPro"/>
</dbReference>
<dbReference type="GO" id="GO:0046872">
    <property type="term" value="F:metal ion binding"/>
    <property type="evidence" value="ECO:0007669"/>
    <property type="project" value="UniProtKB-KW"/>
</dbReference>
<dbReference type="CDD" id="cd05006">
    <property type="entry name" value="SIS_GmhA"/>
    <property type="match status" value="1"/>
</dbReference>
<gene>
    <name evidence="5" type="ORF">AVDCRST_MAG14-198</name>
</gene>
<protein>
    <submittedName>
        <fullName evidence="5">D-glycero-beta-D-manno-heptose-1,7-bisphosphate 7-phosphatase</fullName>
        <ecNumber evidence="5">3.1.3.82</ecNumber>
    </submittedName>
</protein>
<dbReference type="InterPro" id="IPR046348">
    <property type="entry name" value="SIS_dom_sf"/>
</dbReference>
<dbReference type="Pfam" id="PF13242">
    <property type="entry name" value="Hydrolase_like"/>
    <property type="match status" value="1"/>
</dbReference>
<dbReference type="InterPro" id="IPR035461">
    <property type="entry name" value="GmhA/DiaA"/>
</dbReference>
<sequence>MRGPSGNGDAPGEWEFAGEWARRARGMLGGFPVEAAERASALIFSCYERGGKVLACGNGGSAMEAQHLAAELVGKFERDRASLPALALHQNPAALTAVANDYGYDDAFAHQVEALGSAGDVLVAISTSGGSENVVRAVLAAKEKGMMTVGYLGGEGGGGRLGSLVDVPVVLRASDTATVQVGHLVLTHTICGLVEEALFPNKAVFLDRDGTLIVNRHYGSDPDGIELLDGVVEGLVELREAGYRLVLVSNQSGVARGYFDEPAVARIHDRLQRMLDLHGAALDGLEYCPHHPEGAVSPYDTECACRKPAPGMLRRAARKHGLNLSASWMVGDIEDDVEAGRRAGARTVLVGSEESRTPPDFRTPDFAAAVRHILDIETVKDRSTSAASISL</sequence>
<organism evidence="5">
    <name type="scientific">uncultured Rubrobacteraceae bacterium</name>
    <dbReference type="NCBI Taxonomy" id="349277"/>
    <lineage>
        <taxon>Bacteria</taxon>
        <taxon>Bacillati</taxon>
        <taxon>Actinomycetota</taxon>
        <taxon>Rubrobacteria</taxon>
        <taxon>Rubrobacterales</taxon>
        <taxon>Rubrobacteraceae</taxon>
        <taxon>environmental samples</taxon>
    </lineage>
</organism>
<dbReference type="InterPro" id="IPR023214">
    <property type="entry name" value="HAD_sf"/>
</dbReference>
<dbReference type="PANTHER" id="PTHR30390">
    <property type="entry name" value="SEDOHEPTULOSE 7-PHOSPHATE ISOMERASE / DNAA INITIATOR-ASSOCIATING FACTOR FOR REPLICATION INITIATION"/>
    <property type="match status" value="1"/>
</dbReference>
<evidence type="ECO:0000313" key="5">
    <source>
        <dbReference type="EMBL" id="CAA9443911.1"/>
    </source>
</evidence>
<dbReference type="CDD" id="cd07503">
    <property type="entry name" value="HAD_HisB-N"/>
    <property type="match status" value="1"/>
</dbReference>
<dbReference type="Gene3D" id="3.40.50.1000">
    <property type="entry name" value="HAD superfamily/HAD-like"/>
    <property type="match status" value="1"/>
</dbReference>
<keyword evidence="3 5" id="KW-0378">Hydrolase</keyword>
<dbReference type="EC" id="3.1.3.82" evidence="5"/>